<proteinExistence type="predicted"/>
<dbReference type="AlphaFoldDB" id="A0A1I0YCU7"/>
<accession>A0A1I0YCU7</accession>
<keyword evidence="1" id="KW-1133">Transmembrane helix</keyword>
<name>A0A1I0YCU7_SELRU</name>
<keyword evidence="1" id="KW-0472">Membrane</keyword>
<organism evidence="2 3">
    <name type="scientific">Selenomonas ruminantium</name>
    <dbReference type="NCBI Taxonomy" id="971"/>
    <lineage>
        <taxon>Bacteria</taxon>
        <taxon>Bacillati</taxon>
        <taxon>Bacillota</taxon>
        <taxon>Negativicutes</taxon>
        <taxon>Selenomonadales</taxon>
        <taxon>Selenomonadaceae</taxon>
        <taxon>Selenomonas</taxon>
    </lineage>
</organism>
<evidence type="ECO:0000256" key="1">
    <source>
        <dbReference type="SAM" id="Phobius"/>
    </source>
</evidence>
<dbReference type="RefSeq" id="WP_256211579.1">
    <property type="nucleotide sequence ID" value="NZ_FOJX01000011.1"/>
</dbReference>
<gene>
    <name evidence="2" type="ORF">SAMN05216587_11121</name>
</gene>
<dbReference type="EMBL" id="FOJX01000011">
    <property type="protein sequence ID" value="SFB10013.1"/>
    <property type="molecule type" value="Genomic_DNA"/>
</dbReference>
<protein>
    <submittedName>
        <fullName evidence="2">Uncharacterized protein</fullName>
    </submittedName>
</protein>
<keyword evidence="1" id="KW-0812">Transmembrane</keyword>
<feature type="transmembrane region" description="Helical" evidence="1">
    <location>
        <begin position="6"/>
        <end position="27"/>
    </location>
</feature>
<reference evidence="2 3" key="1">
    <citation type="submission" date="2016-10" db="EMBL/GenBank/DDBJ databases">
        <authorList>
            <person name="de Groot N.N."/>
        </authorList>
    </citation>
    <scope>NUCLEOTIDE SEQUENCE [LARGE SCALE GENOMIC DNA]</scope>
    <source>
        <strain evidence="2 3">L14</strain>
    </source>
</reference>
<dbReference type="Proteomes" id="UP000183843">
    <property type="component" value="Unassembled WGS sequence"/>
</dbReference>
<evidence type="ECO:0000313" key="2">
    <source>
        <dbReference type="EMBL" id="SFB10013.1"/>
    </source>
</evidence>
<evidence type="ECO:0000313" key="3">
    <source>
        <dbReference type="Proteomes" id="UP000183843"/>
    </source>
</evidence>
<sequence>MSFAYMFGYGVCLAAGLFVGSYLMVGLQEAGKRIVGRWIHFGD</sequence>